<evidence type="ECO:0000313" key="1">
    <source>
        <dbReference type="EMBL" id="PPK76927.1"/>
    </source>
</evidence>
<evidence type="ECO:0000313" key="2">
    <source>
        <dbReference type="Proteomes" id="UP000240010"/>
    </source>
</evidence>
<dbReference type="AlphaFoldDB" id="A0A2S6HHH4"/>
<dbReference type="Proteomes" id="UP000240010">
    <property type="component" value="Unassembled WGS sequence"/>
</dbReference>
<name>A0A2S6HHH4_9GAMM</name>
<protein>
    <submittedName>
        <fullName evidence="1">Uncharacterized protein</fullName>
    </submittedName>
</protein>
<comment type="caution">
    <text evidence="1">The sequence shown here is derived from an EMBL/GenBank/DDBJ whole genome shotgun (WGS) entry which is preliminary data.</text>
</comment>
<sequence length="144" mass="16471">MGAQQIKPKYAPYAKPLADRMKWNNPPQFVFVCVGGDAFRQAQKYNLDRDNSAMVLMPGQDPSSLIWPVKDCLVILKWDGSVPAKLIIELVKCLLRSSAISVTVWPTWEDFNTPTGYYDTTQQPIKFINSREIIRTYYPKQVQA</sequence>
<organism evidence="1 2">
    <name type="scientific">Methylobacter tundripaludum</name>
    <dbReference type="NCBI Taxonomy" id="173365"/>
    <lineage>
        <taxon>Bacteria</taxon>
        <taxon>Pseudomonadati</taxon>
        <taxon>Pseudomonadota</taxon>
        <taxon>Gammaproteobacteria</taxon>
        <taxon>Methylococcales</taxon>
        <taxon>Methylococcaceae</taxon>
        <taxon>Methylobacter</taxon>
    </lineage>
</organism>
<reference evidence="1 2" key="1">
    <citation type="submission" date="2018-02" db="EMBL/GenBank/DDBJ databases">
        <title>Subsurface microbial communities from deep shales in Ohio and West Virginia, USA.</title>
        <authorList>
            <person name="Wrighton K."/>
        </authorList>
    </citation>
    <scope>NUCLEOTIDE SEQUENCE [LARGE SCALE GENOMIC DNA]</scope>
    <source>
        <strain evidence="1 2">OWC-DMM</strain>
    </source>
</reference>
<dbReference type="RefSeq" id="WP_104427709.1">
    <property type="nucleotide sequence ID" value="NZ_PTIZ01000002.1"/>
</dbReference>
<dbReference type="EMBL" id="PTIZ01000002">
    <property type="protein sequence ID" value="PPK76927.1"/>
    <property type="molecule type" value="Genomic_DNA"/>
</dbReference>
<accession>A0A2S6HHH4</accession>
<proteinExistence type="predicted"/>
<gene>
    <name evidence="1" type="ORF">B0F87_10231</name>
</gene>